<name>A0A1N6QD99_9SPIO</name>
<protein>
    <submittedName>
        <fullName evidence="3">Acetoin utilization deacetylase AcuC</fullName>
    </submittedName>
</protein>
<dbReference type="SUPFAM" id="SSF52768">
    <property type="entry name" value="Arginase/deacetylase"/>
    <property type="match status" value="1"/>
</dbReference>
<dbReference type="OrthoDB" id="9808367at2"/>
<dbReference type="InterPro" id="IPR000286">
    <property type="entry name" value="HDACs"/>
</dbReference>
<dbReference type="Proteomes" id="UP000186400">
    <property type="component" value="Unassembled WGS sequence"/>
</dbReference>
<dbReference type="GO" id="GO:0004407">
    <property type="term" value="F:histone deacetylase activity"/>
    <property type="evidence" value="ECO:0007669"/>
    <property type="project" value="TreeGrafter"/>
</dbReference>
<comment type="similarity">
    <text evidence="1">Belongs to the histone deacetylase family.</text>
</comment>
<dbReference type="PRINTS" id="PR01270">
    <property type="entry name" value="HDASUPER"/>
</dbReference>
<proteinExistence type="inferred from homology"/>
<dbReference type="PANTHER" id="PTHR10625">
    <property type="entry name" value="HISTONE DEACETYLASE HDAC1-RELATED"/>
    <property type="match status" value="1"/>
</dbReference>
<dbReference type="Gene3D" id="3.40.800.20">
    <property type="entry name" value="Histone deacetylase domain"/>
    <property type="match status" value="1"/>
</dbReference>
<organism evidence="3 4">
    <name type="scientific">Alkalispirochaeta americana</name>
    <dbReference type="NCBI Taxonomy" id="159291"/>
    <lineage>
        <taxon>Bacteria</taxon>
        <taxon>Pseudomonadati</taxon>
        <taxon>Spirochaetota</taxon>
        <taxon>Spirochaetia</taxon>
        <taxon>Spirochaetales</taxon>
        <taxon>Spirochaetaceae</taxon>
        <taxon>Alkalispirochaeta</taxon>
    </lineage>
</organism>
<evidence type="ECO:0000313" key="4">
    <source>
        <dbReference type="Proteomes" id="UP000186400"/>
    </source>
</evidence>
<feature type="domain" description="Histone deacetylase" evidence="2">
    <location>
        <begin position="50"/>
        <end position="322"/>
    </location>
</feature>
<dbReference type="RefSeq" id="WP_076488082.1">
    <property type="nucleotide sequence ID" value="NZ_FTMS01000004.1"/>
</dbReference>
<dbReference type="AlphaFoldDB" id="A0A1N6QD99"/>
<dbReference type="GO" id="GO:0040029">
    <property type="term" value="P:epigenetic regulation of gene expression"/>
    <property type="evidence" value="ECO:0007669"/>
    <property type="project" value="TreeGrafter"/>
</dbReference>
<dbReference type="EMBL" id="FTMS01000004">
    <property type="protein sequence ID" value="SIQ14537.1"/>
    <property type="molecule type" value="Genomic_DNA"/>
</dbReference>
<dbReference type="InterPro" id="IPR023801">
    <property type="entry name" value="His_deacetylse_dom"/>
</dbReference>
<dbReference type="PANTHER" id="PTHR10625:SF19">
    <property type="entry name" value="HISTONE DEACETYLASE 12"/>
    <property type="match status" value="1"/>
</dbReference>
<keyword evidence="4" id="KW-1185">Reference proteome</keyword>
<reference evidence="3 4" key="1">
    <citation type="submission" date="2017-01" db="EMBL/GenBank/DDBJ databases">
        <authorList>
            <person name="Mah S.A."/>
            <person name="Swanson W.J."/>
            <person name="Moy G.W."/>
            <person name="Vacquier V.D."/>
        </authorList>
    </citation>
    <scope>NUCLEOTIDE SEQUENCE [LARGE SCALE GENOMIC DNA]</scope>
    <source>
        <strain evidence="3 4">ASpG1</strain>
    </source>
</reference>
<dbReference type="InterPro" id="IPR037138">
    <property type="entry name" value="His_deacetylse_dom_sf"/>
</dbReference>
<dbReference type="InterPro" id="IPR023696">
    <property type="entry name" value="Ureohydrolase_dom_sf"/>
</dbReference>
<dbReference type="Pfam" id="PF00850">
    <property type="entry name" value="Hist_deacetyl"/>
    <property type="match status" value="1"/>
</dbReference>
<evidence type="ECO:0000259" key="2">
    <source>
        <dbReference type="Pfam" id="PF00850"/>
    </source>
</evidence>
<evidence type="ECO:0000313" key="3">
    <source>
        <dbReference type="EMBL" id="SIQ14537.1"/>
    </source>
</evidence>
<gene>
    <name evidence="3" type="ORF">SAMN05920897_104116</name>
</gene>
<sequence length="341" mass="38122">MILCGTDSVDPVSSFGIDVPITGSNAERTLRALLAQEDLARSSGQWLRKEPLLPLSREDLRLVHDEAYLDRLLADDERCDREMERTFELILPDGSFHRYDPVGADRPLRDLRDQCLRAARGTLQAARYAVAGPERFWFYCGGGMHHALSSRGSGFCPVNDVVVALRVLQASGQIRSAWVLDVDAHKGDGTAALTEGDETIRTLSVHMARGWPLDQPEVLADGSKNPSWVPSDLDLPLEEGEESFYVPRLAGALETMEERFGLPDFVLVLAGADPYDRDQLPSAELLRLSAAQMLERDTLLYRWCRRKGLPALFVMAGNYGYHSWEVYTAFLERQLRGDLDS</sequence>
<dbReference type="STRING" id="159291.SAMN05920897_104116"/>
<accession>A0A1N6QD99</accession>
<evidence type="ECO:0000256" key="1">
    <source>
        <dbReference type="ARBA" id="ARBA00005947"/>
    </source>
</evidence>